<evidence type="ECO:0000256" key="4">
    <source>
        <dbReference type="ARBA" id="ARBA00022679"/>
    </source>
</evidence>
<accession>A0A3A6U4X3</accession>
<dbReference type="Pfam" id="PF02635">
    <property type="entry name" value="DsrE"/>
    <property type="match status" value="1"/>
</dbReference>
<gene>
    <name evidence="5" type="primary">tusD</name>
    <name evidence="5" type="ORF">D5R81_01815</name>
</gene>
<dbReference type="PANTHER" id="PTHR34874:SF3">
    <property type="entry name" value="SULFURTRANSFERASE TUSD"/>
    <property type="match status" value="1"/>
</dbReference>
<keyword evidence="6" id="KW-1185">Reference proteome</keyword>
<dbReference type="GO" id="GO:1990228">
    <property type="term" value="C:sulfurtransferase complex"/>
    <property type="evidence" value="ECO:0007669"/>
    <property type="project" value="TreeGrafter"/>
</dbReference>
<evidence type="ECO:0000313" key="5">
    <source>
        <dbReference type="EMBL" id="RJY19231.1"/>
    </source>
</evidence>
<evidence type="ECO:0000256" key="3">
    <source>
        <dbReference type="ARBA" id="ARBA00022490"/>
    </source>
</evidence>
<dbReference type="GO" id="GO:0016783">
    <property type="term" value="F:sulfurtransferase activity"/>
    <property type="evidence" value="ECO:0007669"/>
    <property type="project" value="InterPro"/>
</dbReference>
<dbReference type="InterPro" id="IPR003787">
    <property type="entry name" value="Sulphur_relay_DsrE/F-like"/>
</dbReference>
<dbReference type="OrthoDB" id="9787483at2"/>
<dbReference type="FunFam" id="3.40.1260.10:FF:000001">
    <property type="entry name" value="Sulfurtransferase TusD"/>
    <property type="match status" value="1"/>
</dbReference>
<dbReference type="Gene3D" id="3.40.1260.10">
    <property type="entry name" value="DsrEFH-like"/>
    <property type="match status" value="1"/>
</dbReference>
<proteinExistence type="inferred from homology"/>
<reference evidence="5 6" key="1">
    <citation type="submission" date="2018-09" db="EMBL/GenBank/DDBJ databases">
        <title>Phylogeny of the Shewanellaceae, and recommendation for two new genera, Pseudoshewanella and Parashewanella.</title>
        <authorList>
            <person name="Wang G."/>
        </authorList>
    </citation>
    <scope>NUCLEOTIDE SEQUENCE [LARGE SCALE GENOMIC DNA]</scope>
    <source>
        <strain evidence="5 6">KCTC 22492</strain>
    </source>
</reference>
<organism evidence="5 6">
    <name type="scientific">Parashewanella spongiae</name>
    <dbReference type="NCBI Taxonomy" id="342950"/>
    <lineage>
        <taxon>Bacteria</taxon>
        <taxon>Pseudomonadati</taxon>
        <taxon>Pseudomonadota</taxon>
        <taxon>Gammaproteobacteria</taxon>
        <taxon>Alteromonadales</taxon>
        <taxon>Shewanellaceae</taxon>
        <taxon>Parashewanella</taxon>
    </lineage>
</organism>
<evidence type="ECO:0000313" key="6">
    <source>
        <dbReference type="Proteomes" id="UP000273022"/>
    </source>
</evidence>
<dbReference type="InterPro" id="IPR027396">
    <property type="entry name" value="DsrEFH-like"/>
</dbReference>
<evidence type="ECO:0000256" key="1">
    <source>
        <dbReference type="ARBA" id="ARBA00004496"/>
    </source>
</evidence>
<dbReference type="RefSeq" id="WP_121851948.1">
    <property type="nucleotide sequence ID" value="NZ_CP037952.1"/>
</dbReference>
<name>A0A3A6U4X3_9GAMM</name>
<comment type="subcellular location">
    <subcellularLocation>
        <location evidence="1">Cytoplasm</location>
    </subcellularLocation>
</comment>
<evidence type="ECO:0000256" key="2">
    <source>
        <dbReference type="ARBA" id="ARBA00007067"/>
    </source>
</evidence>
<dbReference type="EMBL" id="QYYH01000006">
    <property type="protein sequence ID" value="RJY19231.1"/>
    <property type="molecule type" value="Genomic_DNA"/>
</dbReference>
<dbReference type="InterPro" id="IPR017463">
    <property type="entry name" value="Sulphur_relay_TusD/DsrE"/>
</dbReference>
<comment type="similarity">
    <text evidence="2">Belongs to the DsrE/TusD family.</text>
</comment>
<keyword evidence="3" id="KW-0963">Cytoplasm</keyword>
<dbReference type="SUPFAM" id="SSF75169">
    <property type="entry name" value="DsrEFH-like"/>
    <property type="match status" value="1"/>
</dbReference>
<dbReference type="AlphaFoldDB" id="A0A3A6U4X3"/>
<dbReference type="PANTHER" id="PTHR34874">
    <property type="entry name" value="PROTEIN YCHN"/>
    <property type="match status" value="1"/>
</dbReference>
<dbReference type="GO" id="GO:0002143">
    <property type="term" value="P:tRNA wobble position uridine thiolation"/>
    <property type="evidence" value="ECO:0007669"/>
    <property type="project" value="TreeGrafter"/>
</dbReference>
<dbReference type="NCBIfam" id="NF001237">
    <property type="entry name" value="PRK00207.1"/>
    <property type="match status" value="1"/>
</dbReference>
<comment type="caution">
    <text evidence="5">The sequence shown here is derived from an EMBL/GenBank/DDBJ whole genome shotgun (WGS) entry which is preliminary data.</text>
</comment>
<protein>
    <submittedName>
        <fullName evidence="5">Sulfurtransferase complex subunit TusD</fullName>
    </submittedName>
</protein>
<dbReference type="GO" id="GO:0097163">
    <property type="term" value="F:sulfur carrier activity"/>
    <property type="evidence" value="ECO:0007669"/>
    <property type="project" value="TreeGrafter"/>
</dbReference>
<keyword evidence="4 5" id="KW-0808">Transferase</keyword>
<sequence length="129" mass="14365">MSKFIVQVTSYAYGDTNSFRAYKFTESLIDAGHEVIKIFFYQDGVSHSNALLCPATDEFNINHAWSNLAAKYKIPLICCVSAALRRGFATENEANEEALPQYNVMPPFEMAGLGELVTGIEKADRVITF</sequence>
<dbReference type="Proteomes" id="UP000273022">
    <property type="component" value="Unassembled WGS sequence"/>
</dbReference>
<dbReference type="NCBIfam" id="TIGR03012">
    <property type="entry name" value="sulf_tusD_dsrE"/>
    <property type="match status" value="1"/>
</dbReference>